<name>A0AAD4F8L4_9PLEO</name>
<proteinExistence type="predicted"/>
<dbReference type="PANTHER" id="PTHR37783:SF1">
    <property type="entry name" value="MEMBRANE PROTEIN, PUTATIVE (AFU_ORTHOLOGUE AFUA_1G04315)-RELATED"/>
    <property type="match status" value="1"/>
</dbReference>
<dbReference type="InterPro" id="IPR037119">
    <property type="entry name" value="Haem_oxidase_HugZ-like_sf"/>
</dbReference>
<dbReference type="EMBL" id="JAANER010000011">
    <property type="protein sequence ID" value="KAG9185512.1"/>
    <property type="molecule type" value="Genomic_DNA"/>
</dbReference>
<sequence length="238" mass="26908">MTTPDPAAADAAAKQRIIKHMNADHHDSSQVSSPDIIPQIRRYVEAYAAKSMFQSRSAQMVDINLNQMVFSCGGQQSIVAFDPPMKAMREARERLVQLDKDALQTLGRSDIAVTNFIPAWTKPAHLWNFTQCVLTMLLLPRQANWQPGSLLYDTLLYPVPGFASFVARIGWIVFVCMVPIHAVEAVIMARKLAKHGCTFMDVVWWKWVGTCFIEGFTSFLRLNALVEEKRTEKEAKKH</sequence>
<dbReference type="Pfam" id="PF10615">
    <property type="entry name" value="DUF2470"/>
    <property type="match status" value="1"/>
</dbReference>
<dbReference type="Gene3D" id="3.20.180.10">
    <property type="entry name" value="PNP-oxidase-like"/>
    <property type="match status" value="1"/>
</dbReference>
<comment type="caution">
    <text evidence="2">The sequence shown here is derived from an EMBL/GenBank/DDBJ whole genome shotgun (WGS) entry which is preliminary data.</text>
</comment>
<organism evidence="2 3">
    <name type="scientific">Alternaria panax</name>
    <dbReference type="NCBI Taxonomy" id="48097"/>
    <lineage>
        <taxon>Eukaryota</taxon>
        <taxon>Fungi</taxon>
        <taxon>Dikarya</taxon>
        <taxon>Ascomycota</taxon>
        <taxon>Pezizomycotina</taxon>
        <taxon>Dothideomycetes</taxon>
        <taxon>Pleosporomycetidae</taxon>
        <taxon>Pleosporales</taxon>
        <taxon>Pleosporineae</taxon>
        <taxon>Pleosporaceae</taxon>
        <taxon>Alternaria</taxon>
        <taxon>Alternaria sect. Panax</taxon>
    </lineage>
</organism>
<evidence type="ECO:0000313" key="3">
    <source>
        <dbReference type="Proteomes" id="UP001199106"/>
    </source>
</evidence>
<keyword evidence="3" id="KW-1185">Reference proteome</keyword>
<reference evidence="2" key="1">
    <citation type="submission" date="2021-07" db="EMBL/GenBank/DDBJ databases">
        <title>Genome Resource of American Ginseng Black Spot Pathogen Alternaria panax.</title>
        <authorList>
            <person name="Qiu C."/>
            <person name="Wang W."/>
            <person name="Liu Z."/>
        </authorList>
    </citation>
    <scope>NUCLEOTIDE SEQUENCE</scope>
    <source>
        <strain evidence="2">BNCC115425</strain>
    </source>
</reference>
<dbReference type="InterPro" id="IPR019595">
    <property type="entry name" value="DUF2470"/>
</dbReference>
<dbReference type="AlphaFoldDB" id="A0AAD4F8L4"/>
<protein>
    <recommendedName>
        <fullName evidence="1">DUF2470 domain-containing protein</fullName>
    </recommendedName>
</protein>
<evidence type="ECO:0000259" key="1">
    <source>
        <dbReference type="Pfam" id="PF10615"/>
    </source>
</evidence>
<gene>
    <name evidence="2" type="ORF">G6011_08056</name>
</gene>
<feature type="domain" description="DUF2470" evidence="1">
    <location>
        <begin position="40"/>
        <end position="98"/>
    </location>
</feature>
<dbReference type="Proteomes" id="UP001199106">
    <property type="component" value="Unassembled WGS sequence"/>
</dbReference>
<dbReference type="PANTHER" id="PTHR37783">
    <property type="entry name" value="MEMBRANE PROTEIN, PUTATIVE (AFU_ORTHOLOGUE AFUA_1G04315)-RELATED"/>
    <property type="match status" value="1"/>
</dbReference>
<accession>A0AAD4F8L4</accession>
<evidence type="ECO:0000313" key="2">
    <source>
        <dbReference type="EMBL" id="KAG9185512.1"/>
    </source>
</evidence>